<protein>
    <submittedName>
        <fullName evidence="3">Amidase</fullName>
    </submittedName>
</protein>
<gene>
    <name evidence="3" type="ORF">SAMN04488117_11932</name>
</gene>
<dbReference type="RefSeq" id="WP_074647283.1">
    <property type="nucleotide sequence ID" value="NZ_FNBL01000019.1"/>
</dbReference>
<dbReference type="InterPro" id="IPR000120">
    <property type="entry name" value="Amidase"/>
</dbReference>
<dbReference type="Gene3D" id="3.90.1300.10">
    <property type="entry name" value="Amidase signature (AS) domain"/>
    <property type="match status" value="1"/>
</dbReference>
<organism evidence="3 4">
    <name type="scientific">Celeribacter baekdonensis</name>
    <dbReference type="NCBI Taxonomy" id="875171"/>
    <lineage>
        <taxon>Bacteria</taxon>
        <taxon>Pseudomonadati</taxon>
        <taxon>Pseudomonadota</taxon>
        <taxon>Alphaproteobacteria</taxon>
        <taxon>Rhodobacterales</taxon>
        <taxon>Roseobacteraceae</taxon>
        <taxon>Celeribacter</taxon>
    </lineage>
</organism>
<dbReference type="PANTHER" id="PTHR11895:SF7">
    <property type="entry name" value="GLUTAMYL-TRNA(GLN) AMIDOTRANSFERASE SUBUNIT A, MITOCHONDRIAL"/>
    <property type="match status" value="1"/>
</dbReference>
<dbReference type="InterPro" id="IPR036928">
    <property type="entry name" value="AS_sf"/>
</dbReference>
<dbReference type="PROSITE" id="PS00571">
    <property type="entry name" value="AMIDASES"/>
    <property type="match status" value="1"/>
</dbReference>
<dbReference type="SUPFAM" id="SSF75304">
    <property type="entry name" value="Amidase signature (AS) enzymes"/>
    <property type="match status" value="1"/>
</dbReference>
<name>A0A1G7TZT2_9RHOB</name>
<dbReference type="PANTHER" id="PTHR11895">
    <property type="entry name" value="TRANSAMIDASE"/>
    <property type="match status" value="1"/>
</dbReference>
<comment type="similarity">
    <text evidence="1">Belongs to the amidase family.</text>
</comment>
<dbReference type="AlphaFoldDB" id="A0A1G7TZT2"/>
<dbReference type="Pfam" id="PF01425">
    <property type="entry name" value="Amidase"/>
    <property type="match status" value="2"/>
</dbReference>
<proteinExistence type="inferred from homology"/>
<dbReference type="GO" id="GO:0003824">
    <property type="term" value="F:catalytic activity"/>
    <property type="evidence" value="ECO:0007669"/>
    <property type="project" value="InterPro"/>
</dbReference>
<accession>A0A1G7TZT2</accession>
<feature type="domain" description="Amidase" evidence="2">
    <location>
        <begin position="24"/>
        <end position="179"/>
    </location>
</feature>
<dbReference type="InterPro" id="IPR020556">
    <property type="entry name" value="Amidase_CS"/>
</dbReference>
<reference evidence="3 4" key="1">
    <citation type="submission" date="2016-10" db="EMBL/GenBank/DDBJ databases">
        <authorList>
            <person name="de Groot N.N."/>
        </authorList>
    </citation>
    <scope>NUCLEOTIDE SEQUENCE [LARGE SCALE GENOMIC DNA]</scope>
    <source>
        <strain evidence="3 4">DSM 27375</strain>
    </source>
</reference>
<dbReference type="InterPro" id="IPR023631">
    <property type="entry name" value="Amidase_dom"/>
</dbReference>
<evidence type="ECO:0000256" key="1">
    <source>
        <dbReference type="ARBA" id="ARBA00009199"/>
    </source>
</evidence>
<dbReference type="OrthoDB" id="9777859at2"/>
<evidence type="ECO:0000313" key="4">
    <source>
        <dbReference type="Proteomes" id="UP000182284"/>
    </source>
</evidence>
<sequence length="386" mass="40206">MNAHATSSHALVQELSMGGTGPTVVIKDCIDIAGTVTGCGSEAFASAAPALENAAVVEALLTAGCRIIGKANMHELAFGMTGVNGFHGTPVNPNWPDRIPGGSSSGSAVAVAAGLCDFAIGTDTGGSVRQPAICCGVIGIKPTFGRISRKGLSPKNSSLDCVGAFARDMDMIETAMAAMDPTFTSETLINAPKLTRIKSDPVAEVGDPLVYALMDAYPGMGYECLTHFEAAFQAGMTVISYETAAAFGHLLDEGAPLGADIRKRLTAARHVTEAQLAEAEAVRTAFTAEVDALLDQYDALVTPALPVIPPTLSEAQDPQTILPLTRFLRPFNLSGHPAITLPARTNSGLPIGLQLVGRKGEEARLCAIARWIVSCVPDFQSKDQSQ</sequence>
<dbReference type="Proteomes" id="UP000182284">
    <property type="component" value="Unassembled WGS sequence"/>
</dbReference>
<feature type="domain" description="Amidase" evidence="2">
    <location>
        <begin position="268"/>
        <end position="366"/>
    </location>
</feature>
<evidence type="ECO:0000313" key="3">
    <source>
        <dbReference type="EMBL" id="SDG40792.1"/>
    </source>
</evidence>
<evidence type="ECO:0000259" key="2">
    <source>
        <dbReference type="Pfam" id="PF01425"/>
    </source>
</evidence>
<dbReference type="EMBL" id="FNBL01000019">
    <property type="protein sequence ID" value="SDG40792.1"/>
    <property type="molecule type" value="Genomic_DNA"/>
</dbReference>